<accession>A0A9D2TFY2</accession>
<dbReference type="InterPro" id="IPR014284">
    <property type="entry name" value="RNA_pol_sigma-70_dom"/>
</dbReference>
<dbReference type="Pfam" id="PF04545">
    <property type="entry name" value="Sigma70_r4"/>
    <property type="match status" value="1"/>
</dbReference>
<keyword evidence="4 7" id="KW-0731">Sigma factor</keyword>
<dbReference type="Pfam" id="PF04542">
    <property type="entry name" value="Sigma70_r2"/>
    <property type="match status" value="1"/>
</dbReference>
<dbReference type="InterPro" id="IPR007630">
    <property type="entry name" value="RNA_pol_sigma70_r4"/>
</dbReference>
<dbReference type="InterPro" id="IPR000943">
    <property type="entry name" value="RNA_pol_sigma70"/>
</dbReference>
<dbReference type="InterPro" id="IPR050813">
    <property type="entry name" value="Sigma-70_Factor"/>
</dbReference>
<evidence type="ECO:0000313" key="10">
    <source>
        <dbReference type="Proteomes" id="UP000823863"/>
    </source>
</evidence>
<gene>
    <name evidence="9" type="primary">sigK</name>
    <name evidence="9" type="ORF">H9931_13115</name>
</gene>
<evidence type="ECO:0000259" key="8">
    <source>
        <dbReference type="PROSITE" id="PS50943"/>
    </source>
</evidence>
<keyword evidence="2" id="KW-0749">Sporulation</keyword>
<comment type="caution">
    <text evidence="9">The sequence shown here is derived from an EMBL/GenBank/DDBJ whole genome shotgun (WGS) entry which is preliminary data.</text>
</comment>
<comment type="function">
    <text evidence="7">Sigma factors are initiation factors that promote the attachment of RNA polymerase to specific initiation sites and are then released.</text>
</comment>
<dbReference type="InterPro" id="IPR007627">
    <property type="entry name" value="RNA_pol_sigma70_r2"/>
</dbReference>
<proteinExistence type="inferred from homology"/>
<dbReference type="AlphaFoldDB" id="A0A9D2TFY2"/>
<evidence type="ECO:0000256" key="2">
    <source>
        <dbReference type="ARBA" id="ARBA00022969"/>
    </source>
</evidence>
<dbReference type="InterPro" id="IPR001387">
    <property type="entry name" value="Cro/C1-type_HTH"/>
</dbReference>
<keyword evidence="5 7" id="KW-0238">DNA-binding</keyword>
<reference evidence="9" key="1">
    <citation type="journal article" date="2021" name="PeerJ">
        <title>Extensive microbial diversity within the chicken gut microbiome revealed by metagenomics and culture.</title>
        <authorList>
            <person name="Gilroy R."/>
            <person name="Ravi A."/>
            <person name="Getino M."/>
            <person name="Pursley I."/>
            <person name="Horton D.L."/>
            <person name="Alikhan N.F."/>
            <person name="Baker D."/>
            <person name="Gharbi K."/>
            <person name="Hall N."/>
            <person name="Watson M."/>
            <person name="Adriaenssens E.M."/>
            <person name="Foster-Nyarko E."/>
            <person name="Jarju S."/>
            <person name="Secka A."/>
            <person name="Antonio M."/>
            <person name="Oren A."/>
            <person name="Chaudhuri R.R."/>
            <person name="La Ragione R."/>
            <person name="Hildebrand F."/>
            <person name="Pallen M.J."/>
        </authorList>
    </citation>
    <scope>NUCLEOTIDE SEQUENCE</scope>
    <source>
        <strain evidence="9">CHK198-12963</strain>
    </source>
</reference>
<dbReference type="Proteomes" id="UP000823863">
    <property type="component" value="Unassembled WGS sequence"/>
</dbReference>
<evidence type="ECO:0000256" key="1">
    <source>
        <dbReference type="ARBA" id="ARBA00007788"/>
    </source>
</evidence>
<protein>
    <recommendedName>
        <fullName evidence="7">RNA polymerase sigma factor</fullName>
    </recommendedName>
</protein>
<feature type="domain" description="HTH cro/C1-type" evidence="8">
    <location>
        <begin position="175"/>
        <end position="195"/>
    </location>
</feature>
<reference evidence="9" key="2">
    <citation type="submission" date="2021-04" db="EMBL/GenBank/DDBJ databases">
        <authorList>
            <person name="Gilroy R."/>
        </authorList>
    </citation>
    <scope>NUCLEOTIDE SEQUENCE</scope>
    <source>
        <strain evidence="9">CHK198-12963</strain>
    </source>
</reference>
<evidence type="ECO:0000256" key="7">
    <source>
        <dbReference type="RuleBase" id="RU362124"/>
    </source>
</evidence>
<comment type="similarity">
    <text evidence="1 7">Belongs to the sigma-70 factor family.</text>
</comment>
<dbReference type="PANTHER" id="PTHR30376">
    <property type="entry name" value="SIGMA FACTOR RPOH HEAT SHOCK RELATED"/>
    <property type="match status" value="1"/>
</dbReference>
<keyword evidence="6 7" id="KW-0804">Transcription</keyword>
<dbReference type="GO" id="GO:0003677">
    <property type="term" value="F:DNA binding"/>
    <property type="evidence" value="ECO:0007669"/>
    <property type="project" value="UniProtKB-KW"/>
</dbReference>
<dbReference type="NCBIfam" id="TIGR02937">
    <property type="entry name" value="sigma70-ECF"/>
    <property type="match status" value="1"/>
</dbReference>
<dbReference type="SUPFAM" id="SSF88659">
    <property type="entry name" value="Sigma3 and sigma4 domains of RNA polymerase sigma factors"/>
    <property type="match status" value="1"/>
</dbReference>
<dbReference type="PROSITE" id="PS00716">
    <property type="entry name" value="SIGMA70_2"/>
    <property type="match status" value="1"/>
</dbReference>
<dbReference type="PRINTS" id="PR00046">
    <property type="entry name" value="SIGMA70FCT"/>
</dbReference>
<dbReference type="PROSITE" id="PS50943">
    <property type="entry name" value="HTH_CROC1"/>
    <property type="match status" value="1"/>
</dbReference>
<evidence type="ECO:0000256" key="6">
    <source>
        <dbReference type="ARBA" id="ARBA00023163"/>
    </source>
</evidence>
<dbReference type="PANTHER" id="PTHR30376:SF3">
    <property type="entry name" value="RNA POLYMERASE SIGMA FACTOR RPOH"/>
    <property type="match status" value="1"/>
</dbReference>
<evidence type="ECO:0000256" key="4">
    <source>
        <dbReference type="ARBA" id="ARBA00023082"/>
    </source>
</evidence>
<dbReference type="NCBIfam" id="NF004471">
    <property type="entry name" value="PRK05803.1"/>
    <property type="match status" value="1"/>
</dbReference>
<dbReference type="CDD" id="cd06171">
    <property type="entry name" value="Sigma70_r4"/>
    <property type="match status" value="1"/>
</dbReference>
<dbReference type="InterPro" id="IPR013325">
    <property type="entry name" value="RNA_pol_sigma_r2"/>
</dbReference>
<dbReference type="Gene3D" id="1.20.120.1810">
    <property type="match status" value="1"/>
</dbReference>
<dbReference type="InterPro" id="IPR036388">
    <property type="entry name" value="WH-like_DNA-bd_sf"/>
</dbReference>
<dbReference type="InterPro" id="IPR013324">
    <property type="entry name" value="RNA_pol_sigma_r3/r4-like"/>
</dbReference>
<organism evidence="9 10">
    <name type="scientific">Candidatus Enterocloster excrementigallinarum</name>
    <dbReference type="NCBI Taxonomy" id="2838558"/>
    <lineage>
        <taxon>Bacteria</taxon>
        <taxon>Bacillati</taxon>
        <taxon>Bacillota</taxon>
        <taxon>Clostridia</taxon>
        <taxon>Lachnospirales</taxon>
        <taxon>Lachnospiraceae</taxon>
        <taxon>Enterocloster</taxon>
    </lineage>
</organism>
<dbReference type="InterPro" id="IPR014209">
    <property type="entry name" value="RNA_pol_sigma-K"/>
</dbReference>
<evidence type="ECO:0000256" key="5">
    <source>
        <dbReference type="ARBA" id="ARBA00023125"/>
    </source>
</evidence>
<sequence>MKTFPKPLSAREEKEYLERCREGDLAARETLIERNMRLVAHVVKKYQSPDYDMEDLISVGTIGLIKAVNTFRADKGSRLGTYAAKCVENEVLMLLRASKKLSKEVSLFEPIGVDKDGEAVSLVDILEMDNKAAIDTMILRQDVKELYEAFESCLTETEKTVIRMRYGLYRGREHTQREIAAKLNISRSYVSRIEKRAIEKIRREFEKHGGCR</sequence>
<name>A0A9D2TFY2_9FIRM</name>
<evidence type="ECO:0000313" key="9">
    <source>
        <dbReference type="EMBL" id="HJC67631.1"/>
    </source>
</evidence>
<dbReference type="GO" id="GO:0030435">
    <property type="term" value="P:sporulation resulting in formation of a cellular spore"/>
    <property type="evidence" value="ECO:0007669"/>
    <property type="project" value="UniProtKB-KW"/>
</dbReference>
<dbReference type="PIRSF" id="PIRSF000770">
    <property type="entry name" value="RNA_pol_sigma-SigE/K"/>
    <property type="match status" value="1"/>
</dbReference>
<evidence type="ECO:0000256" key="3">
    <source>
        <dbReference type="ARBA" id="ARBA00023015"/>
    </source>
</evidence>
<dbReference type="Gene3D" id="1.10.10.10">
    <property type="entry name" value="Winged helix-like DNA-binding domain superfamily/Winged helix DNA-binding domain"/>
    <property type="match status" value="1"/>
</dbReference>
<keyword evidence="3 7" id="KW-0805">Transcription regulation</keyword>
<dbReference type="EMBL" id="DWWB01000077">
    <property type="protein sequence ID" value="HJC67631.1"/>
    <property type="molecule type" value="Genomic_DNA"/>
</dbReference>
<dbReference type="PROSITE" id="PS00715">
    <property type="entry name" value="SIGMA70_1"/>
    <property type="match status" value="1"/>
</dbReference>
<dbReference type="SUPFAM" id="SSF88946">
    <property type="entry name" value="Sigma2 domain of RNA polymerase sigma factors"/>
    <property type="match status" value="1"/>
</dbReference>
<dbReference type="GO" id="GO:0016987">
    <property type="term" value="F:sigma factor activity"/>
    <property type="evidence" value="ECO:0007669"/>
    <property type="project" value="UniProtKB-KW"/>
</dbReference>
<dbReference type="GO" id="GO:0006352">
    <property type="term" value="P:DNA-templated transcription initiation"/>
    <property type="evidence" value="ECO:0007669"/>
    <property type="project" value="InterPro"/>
</dbReference>
<dbReference type="NCBIfam" id="TIGR02846">
    <property type="entry name" value="spore_sigmaK"/>
    <property type="match status" value="1"/>
</dbReference>